<dbReference type="GO" id="GO:0042742">
    <property type="term" value="P:defense response to bacterium"/>
    <property type="evidence" value="ECO:0007669"/>
    <property type="project" value="UniProtKB-ARBA"/>
</dbReference>
<comment type="subunit">
    <text evidence="25">Homodimer; disulfide-linked. Dimer formation is driven by hydrophobic interactions within the N-terminal luminal domains and stabilized by disulfide bridges.</text>
</comment>
<evidence type="ECO:0000256" key="18">
    <source>
        <dbReference type="ARBA" id="ARBA00023163"/>
    </source>
</evidence>
<keyword evidence="15" id="KW-0805">Transcription regulation</keyword>
<feature type="region of interest" description="Disordered" evidence="26">
    <location>
        <begin position="305"/>
        <end position="328"/>
    </location>
</feature>
<dbReference type="FunFam" id="2.130.10.10:FF:001716">
    <property type="entry name" value="Inositol requiring 1-1"/>
    <property type="match status" value="1"/>
</dbReference>
<evidence type="ECO:0000256" key="6">
    <source>
        <dbReference type="ARBA" id="ARBA00022692"/>
    </source>
</evidence>
<evidence type="ECO:0000256" key="23">
    <source>
        <dbReference type="ARBA" id="ARBA00047899"/>
    </source>
</evidence>
<evidence type="ECO:0000256" key="21">
    <source>
        <dbReference type="ARBA" id="ARBA00023230"/>
    </source>
</evidence>
<accession>A0AAN7QNM3</accession>
<evidence type="ECO:0000256" key="25">
    <source>
        <dbReference type="ARBA" id="ARBA00065357"/>
    </source>
</evidence>
<dbReference type="InterPro" id="IPR038357">
    <property type="entry name" value="KEN_sf"/>
</dbReference>
<keyword evidence="11" id="KW-0256">Endoplasmic reticulum</keyword>
<keyword evidence="13" id="KW-0391">Immunity</keyword>
<dbReference type="GO" id="GO:0009751">
    <property type="term" value="P:response to salicylic acid"/>
    <property type="evidence" value="ECO:0007669"/>
    <property type="project" value="UniProtKB-ARBA"/>
</dbReference>
<evidence type="ECO:0000256" key="24">
    <source>
        <dbReference type="ARBA" id="ARBA00048679"/>
    </source>
</evidence>
<dbReference type="PROSITE" id="PS00108">
    <property type="entry name" value="PROTEIN_KINASE_ST"/>
    <property type="match status" value="1"/>
</dbReference>
<evidence type="ECO:0000256" key="14">
    <source>
        <dbReference type="ARBA" id="ARBA00022989"/>
    </source>
</evidence>
<name>A0AAN7QNM3_TRANT</name>
<comment type="caution">
    <text evidence="30">The sequence shown here is derived from an EMBL/GenBank/DDBJ whole genome shotgun (WGS) entry which is preliminary data.</text>
</comment>
<evidence type="ECO:0000256" key="12">
    <source>
        <dbReference type="ARBA" id="ARBA00022840"/>
    </source>
</evidence>
<proteinExistence type="predicted"/>
<feature type="domain" description="KEN" evidence="29">
    <location>
        <begin position="836"/>
        <end position="967"/>
    </location>
</feature>
<dbReference type="GO" id="GO:0005524">
    <property type="term" value="F:ATP binding"/>
    <property type="evidence" value="ECO:0007669"/>
    <property type="project" value="UniProtKB-KW"/>
</dbReference>
<dbReference type="PROSITE" id="PS50011">
    <property type="entry name" value="PROTEIN_KINASE_DOM"/>
    <property type="match status" value="1"/>
</dbReference>
<dbReference type="GO" id="GO:0004674">
    <property type="term" value="F:protein serine/threonine kinase activity"/>
    <property type="evidence" value="ECO:0007669"/>
    <property type="project" value="UniProtKB-KW"/>
</dbReference>
<evidence type="ECO:0000256" key="16">
    <source>
        <dbReference type="ARBA" id="ARBA00023136"/>
    </source>
</evidence>
<keyword evidence="31" id="KW-1185">Reference proteome</keyword>
<dbReference type="GO" id="GO:0036498">
    <property type="term" value="P:IRE1-mediated unfolded protein response"/>
    <property type="evidence" value="ECO:0007669"/>
    <property type="project" value="TreeGrafter"/>
</dbReference>
<dbReference type="InterPro" id="IPR011009">
    <property type="entry name" value="Kinase-like_dom_sf"/>
</dbReference>
<keyword evidence="6 27" id="KW-0812">Transmembrane</keyword>
<dbReference type="GO" id="GO:0016787">
    <property type="term" value="F:hydrolase activity"/>
    <property type="evidence" value="ECO:0007669"/>
    <property type="project" value="UniProtKB-KW"/>
</dbReference>
<dbReference type="GO" id="GO:0051082">
    <property type="term" value="F:unfolded protein binding"/>
    <property type="evidence" value="ECO:0007669"/>
    <property type="project" value="TreeGrafter"/>
</dbReference>
<evidence type="ECO:0000256" key="20">
    <source>
        <dbReference type="ARBA" id="ARBA00023187"/>
    </source>
</evidence>
<evidence type="ECO:0000256" key="11">
    <source>
        <dbReference type="ARBA" id="ARBA00022824"/>
    </source>
</evidence>
<evidence type="ECO:0000256" key="15">
    <source>
        <dbReference type="ARBA" id="ARBA00023015"/>
    </source>
</evidence>
<dbReference type="InterPro" id="IPR008271">
    <property type="entry name" value="Ser/Thr_kinase_AS"/>
</dbReference>
<evidence type="ECO:0000256" key="7">
    <source>
        <dbReference type="ARBA" id="ARBA00022729"/>
    </source>
</evidence>
<keyword evidence="20" id="KW-0508">mRNA splicing</keyword>
<keyword evidence="7" id="KW-0732">Signal</keyword>
<protein>
    <recommendedName>
        <fullName evidence="2">non-specific serine/threonine protein kinase</fullName>
        <ecNumber evidence="2">2.7.11.1</ecNumber>
    </recommendedName>
</protein>
<evidence type="ECO:0000259" key="28">
    <source>
        <dbReference type="PROSITE" id="PS50011"/>
    </source>
</evidence>
<dbReference type="EC" id="2.7.11.1" evidence="2"/>
<dbReference type="PROSITE" id="PS51392">
    <property type="entry name" value="KEN"/>
    <property type="match status" value="1"/>
</dbReference>
<evidence type="ECO:0000313" key="31">
    <source>
        <dbReference type="Proteomes" id="UP001346149"/>
    </source>
</evidence>
<dbReference type="InterPro" id="IPR018391">
    <property type="entry name" value="PQQ_b-propeller_rpt"/>
</dbReference>
<reference evidence="30 31" key="1">
    <citation type="journal article" date="2023" name="Hortic Res">
        <title>Pangenome of water caltrop reveals structural variations and asymmetric subgenome divergence after allopolyploidization.</title>
        <authorList>
            <person name="Zhang X."/>
            <person name="Chen Y."/>
            <person name="Wang L."/>
            <person name="Yuan Y."/>
            <person name="Fang M."/>
            <person name="Shi L."/>
            <person name="Lu R."/>
            <person name="Comes H.P."/>
            <person name="Ma Y."/>
            <person name="Chen Y."/>
            <person name="Huang G."/>
            <person name="Zhou Y."/>
            <person name="Zheng Z."/>
            <person name="Qiu Y."/>
        </authorList>
    </citation>
    <scope>NUCLEOTIDE SEQUENCE [LARGE SCALE GENOMIC DNA]</scope>
    <source>
        <strain evidence="30">F231</strain>
    </source>
</reference>
<dbReference type="SUPFAM" id="SSF50998">
    <property type="entry name" value="Quinoprotein alcohol dehydrogenase-like"/>
    <property type="match status" value="1"/>
</dbReference>
<dbReference type="CDD" id="cd10422">
    <property type="entry name" value="RNase_Ire1"/>
    <property type="match status" value="1"/>
</dbReference>
<keyword evidence="21" id="KW-0834">Unfolded protein response</keyword>
<keyword evidence="17" id="KW-1015">Disulfide bond</keyword>
<sequence length="969" mass="109609">MSVRIGYPVVGFRSKYTGSDRLPRQIHSLSVLTEARFSSYPISAEVFGFNRIHESLIMRMLWVLVLTLLLTRGLESSDVSITRRRDQGLTGLPARSLKSLPQNHDTALLAALDGTIHLVHSESGRVIWSFPSGPPIYSSYQAPVNQDNDKENASESSSGFFIDCEDDWELYAHDQHFGKLKLSMDIDDFIKTTPIISEDGSVTLGSRKTTVFEVDASTGRLIRTYGTSDPPTCPINTELTVIYNENAKDLVESGSAVSGTMQQLLKITRTDYSLQSFSPNSDRVLWNMTISEIAAALICHGDENSFSEEQENPRLQLGSESGSPFTMPLSCQSRTPVYRFRKHGVYDSFSRRQLPTGMQLPGPNSRELLPQQPKLDNSLEFKPSRIMIPSSDLALPVETETRGEVKFQDHIHDAGILPLPAPVIYKSTAVDRDSVTLHADDSTVSFDWSITLLLWVFISIIVGFFYLYSQKTRSHTKQVGDSNLKPPSKKKRSRKPGKSTGSTQNKENLLSVDNEEVLANSQDEDDTWTKLNKIVEGTLDGRRIGKLIVSNTEIAKGSNGTIVLEGIYEGRSVAVKRLVKTHYDAAIKEIENLIASDRHPNVVRWYGLEFDQDFVYVSLERCLCSLDDMIQIFSDSASEDPSSKTMIEYKLRLDSVRHTLQDLSLWRPNGHPSPLLLKLMRDVVSGLVHLHELGIIHRDLKPQNVLINKERSFRAKLSDMGISRRLHADMSSLDYHATGCGSSGWQAPEQLLHGRQTRAVDVFSLGCVLFFCITGGKHPFGDRFERDVNIVKNKMDLFLVEFIPEALDLFSGLLNPDPDKRPKALEVLHHPLFWTSETRLSFLRDVSDRVELEDRGSESGLLQELESTASLALGGKWDEKMEPSFIANIGRYRRYKYDSVRDLLRVVRNKLNHYRELPKDIQDLLGPIPEGFDEYFSRRFPRLLMEVYKVVCIHCKEEEGFQKYFRSDM</sequence>
<keyword evidence="4" id="KW-0507">mRNA processing</keyword>
<comment type="catalytic activity">
    <reaction evidence="23">
        <text>L-threonyl-[protein] + ATP = O-phospho-L-threonyl-[protein] + ADP + H(+)</text>
        <dbReference type="Rhea" id="RHEA:46608"/>
        <dbReference type="Rhea" id="RHEA-COMP:11060"/>
        <dbReference type="Rhea" id="RHEA-COMP:11605"/>
        <dbReference type="ChEBI" id="CHEBI:15378"/>
        <dbReference type="ChEBI" id="CHEBI:30013"/>
        <dbReference type="ChEBI" id="CHEBI:30616"/>
        <dbReference type="ChEBI" id="CHEBI:61977"/>
        <dbReference type="ChEBI" id="CHEBI:456216"/>
        <dbReference type="EC" id="2.7.11.1"/>
    </reaction>
</comment>
<dbReference type="InterPro" id="IPR000719">
    <property type="entry name" value="Prot_kinase_dom"/>
</dbReference>
<evidence type="ECO:0000256" key="1">
    <source>
        <dbReference type="ARBA" id="ARBA00004115"/>
    </source>
</evidence>
<keyword evidence="9" id="KW-0418">Kinase</keyword>
<evidence type="ECO:0000256" key="13">
    <source>
        <dbReference type="ARBA" id="ARBA00022859"/>
    </source>
</evidence>
<keyword evidence="16 27" id="KW-0472">Membrane</keyword>
<feature type="domain" description="Protein kinase" evidence="28">
    <location>
        <begin position="548"/>
        <end position="833"/>
    </location>
</feature>
<dbReference type="InterPro" id="IPR045133">
    <property type="entry name" value="IRE1/2-like"/>
</dbReference>
<dbReference type="InterPro" id="IPR010513">
    <property type="entry name" value="KEN_dom"/>
</dbReference>
<feature type="compositionally biased region" description="Basic residues" evidence="26">
    <location>
        <begin position="487"/>
        <end position="497"/>
    </location>
</feature>
<dbReference type="InterPro" id="IPR011047">
    <property type="entry name" value="Quinoprotein_ADH-like_sf"/>
</dbReference>
<feature type="transmembrane region" description="Helical" evidence="27">
    <location>
        <begin position="448"/>
        <end position="468"/>
    </location>
</feature>
<gene>
    <name evidence="30" type="ORF">SAY86_014291</name>
</gene>
<evidence type="ECO:0000256" key="8">
    <source>
        <dbReference type="ARBA" id="ARBA00022741"/>
    </source>
</evidence>
<feature type="region of interest" description="Disordered" evidence="26">
    <location>
        <begin position="476"/>
        <end position="507"/>
    </location>
</feature>
<keyword evidence="22" id="KW-0511">Multifunctional enzyme</keyword>
<dbReference type="Pfam" id="PF00069">
    <property type="entry name" value="Pkinase"/>
    <property type="match status" value="1"/>
</dbReference>
<dbReference type="FunFam" id="3.30.200.20:FF:000077">
    <property type="entry name" value="Putative Serine/threonine-protein kinase/endoribonuclease IRE1"/>
    <property type="match status" value="1"/>
</dbReference>
<evidence type="ECO:0000256" key="10">
    <source>
        <dbReference type="ARBA" id="ARBA00022801"/>
    </source>
</evidence>
<evidence type="ECO:0000256" key="27">
    <source>
        <dbReference type="SAM" id="Phobius"/>
    </source>
</evidence>
<dbReference type="SMART" id="SM00564">
    <property type="entry name" value="PQQ"/>
    <property type="match status" value="3"/>
</dbReference>
<dbReference type="GO" id="GO:0008380">
    <property type="term" value="P:RNA splicing"/>
    <property type="evidence" value="ECO:0007669"/>
    <property type="project" value="UniProtKB-KW"/>
</dbReference>
<dbReference type="Gene3D" id="1.10.510.10">
    <property type="entry name" value="Transferase(Phosphotransferase) domain 1"/>
    <property type="match status" value="1"/>
</dbReference>
<dbReference type="Gene3D" id="2.130.10.10">
    <property type="entry name" value="YVTN repeat-like/Quinoprotein amine dehydrogenase"/>
    <property type="match status" value="1"/>
</dbReference>
<dbReference type="InterPro" id="IPR015943">
    <property type="entry name" value="WD40/YVTN_repeat-like_dom_sf"/>
</dbReference>
<dbReference type="GO" id="GO:0002376">
    <property type="term" value="P:immune system process"/>
    <property type="evidence" value="ECO:0007669"/>
    <property type="project" value="UniProtKB-KW"/>
</dbReference>
<organism evidence="30 31">
    <name type="scientific">Trapa natans</name>
    <name type="common">Water chestnut</name>
    <dbReference type="NCBI Taxonomy" id="22666"/>
    <lineage>
        <taxon>Eukaryota</taxon>
        <taxon>Viridiplantae</taxon>
        <taxon>Streptophyta</taxon>
        <taxon>Embryophyta</taxon>
        <taxon>Tracheophyta</taxon>
        <taxon>Spermatophyta</taxon>
        <taxon>Magnoliopsida</taxon>
        <taxon>eudicotyledons</taxon>
        <taxon>Gunneridae</taxon>
        <taxon>Pentapetalae</taxon>
        <taxon>rosids</taxon>
        <taxon>malvids</taxon>
        <taxon>Myrtales</taxon>
        <taxon>Lythraceae</taxon>
        <taxon>Trapa</taxon>
    </lineage>
</organism>
<evidence type="ECO:0000256" key="4">
    <source>
        <dbReference type="ARBA" id="ARBA00022664"/>
    </source>
</evidence>
<evidence type="ECO:0000259" key="29">
    <source>
        <dbReference type="PROSITE" id="PS51392"/>
    </source>
</evidence>
<feature type="compositionally biased region" description="Polar residues" evidence="26">
    <location>
        <begin position="318"/>
        <end position="328"/>
    </location>
</feature>
<keyword evidence="19" id="KW-0325">Glycoprotein</keyword>
<evidence type="ECO:0000313" key="30">
    <source>
        <dbReference type="EMBL" id="KAK4772516.1"/>
    </source>
</evidence>
<dbReference type="AlphaFoldDB" id="A0AAN7QNM3"/>
<evidence type="ECO:0000256" key="17">
    <source>
        <dbReference type="ARBA" id="ARBA00023157"/>
    </source>
</evidence>
<evidence type="ECO:0000256" key="26">
    <source>
        <dbReference type="SAM" id="MobiDB-lite"/>
    </source>
</evidence>
<dbReference type="EMBL" id="JAXQNO010000020">
    <property type="protein sequence ID" value="KAK4772516.1"/>
    <property type="molecule type" value="Genomic_DNA"/>
</dbReference>
<keyword evidence="8" id="KW-0547">Nucleotide-binding</keyword>
<evidence type="ECO:0000256" key="5">
    <source>
        <dbReference type="ARBA" id="ARBA00022679"/>
    </source>
</evidence>
<dbReference type="GO" id="GO:1990604">
    <property type="term" value="C:IRE1-TRAF2-ASK1 complex"/>
    <property type="evidence" value="ECO:0007669"/>
    <property type="project" value="TreeGrafter"/>
</dbReference>
<keyword evidence="3" id="KW-0723">Serine/threonine-protein kinase</keyword>
<dbReference type="GO" id="GO:0006397">
    <property type="term" value="P:mRNA processing"/>
    <property type="evidence" value="ECO:0007669"/>
    <property type="project" value="UniProtKB-KW"/>
</dbReference>
<evidence type="ECO:0000256" key="22">
    <source>
        <dbReference type="ARBA" id="ARBA00023268"/>
    </source>
</evidence>
<dbReference type="GO" id="GO:0004521">
    <property type="term" value="F:RNA endonuclease activity"/>
    <property type="evidence" value="ECO:0007669"/>
    <property type="project" value="InterPro"/>
</dbReference>
<evidence type="ECO:0000256" key="3">
    <source>
        <dbReference type="ARBA" id="ARBA00022527"/>
    </source>
</evidence>
<dbReference type="Proteomes" id="UP001346149">
    <property type="component" value="Unassembled WGS sequence"/>
</dbReference>
<dbReference type="Gene3D" id="1.20.1440.180">
    <property type="entry name" value="KEN domain"/>
    <property type="match status" value="1"/>
</dbReference>
<dbReference type="Pfam" id="PF06479">
    <property type="entry name" value="Ribonuc_2-5A"/>
    <property type="match status" value="1"/>
</dbReference>
<dbReference type="PANTHER" id="PTHR13954">
    <property type="entry name" value="IRE1-RELATED"/>
    <property type="match status" value="1"/>
</dbReference>
<dbReference type="FunFam" id="1.20.1440.180:FF:000002">
    <property type="entry name" value="Serine/threonine-protein kinase/endoribonuclease IRE1"/>
    <property type="match status" value="1"/>
</dbReference>
<keyword evidence="5" id="KW-0808">Transferase</keyword>
<evidence type="ECO:0000256" key="2">
    <source>
        <dbReference type="ARBA" id="ARBA00012513"/>
    </source>
</evidence>
<dbReference type="SMART" id="SM00580">
    <property type="entry name" value="PUG"/>
    <property type="match status" value="1"/>
</dbReference>
<dbReference type="PANTHER" id="PTHR13954:SF6">
    <property type="entry name" value="NON-SPECIFIC SERINE_THREONINE PROTEIN KINASE"/>
    <property type="match status" value="1"/>
</dbReference>
<evidence type="ECO:0000256" key="19">
    <source>
        <dbReference type="ARBA" id="ARBA00023180"/>
    </source>
</evidence>
<keyword evidence="10" id="KW-0378">Hydrolase</keyword>
<dbReference type="FunFam" id="1.10.510.10:FF:000463">
    <property type="entry name" value="Serine/threonine-protein kinase/endoribonuclease IRE1a"/>
    <property type="match status" value="1"/>
</dbReference>
<keyword evidence="14 27" id="KW-1133">Transmembrane helix</keyword>
<keyword evidence="18" id="KW-0804">Transcription</keyword>
<dbReference type="SMART" id="SM00220">
    <property type="entry name" value="S_TKc"/>
    <property type="match status" value="1"/>
</dbReference>
<comment type="catalytic activity">
    <reaction evidence="24">
        <text>L-seryl-[protein] + ATP = O-phospho-L-seryl-[protein] + ADP + H(+)</text>
        <dbReference type="Rhea" id="RHEA:17989"/>
        <dbReference type="Rhea" id="RHEA-COMP:9863"/>
        <dbReference type="Rhea" id="RHEA-COMP:11604"/>
        <dbReference type="ChEBI" id="CHEBI:15378"/>
        <dbReference type="ChEBI" id="CHEBI:29999"/>
        <dbReference type="ChEBI" id="CHEBI:30616"/>
        <dbReference type="ChEBI" id="CHEBI:83421"/>
        <dbReference type="ChEBI" id="CHEBI:456216"/>
        <dbReference type="EC" id="2.7.11.1"/>
    </reaction>
</comment>
<dbReference type="SUPFAM" id="SSF56112">
    <property type="entry name" value="Protein kinase-like (PK-like)"/>
    <property type="match status" value="1"/>
</dbReference>
<dbReference type="Gene3D" id="3.30.200.20">
    <property type="entry name" value="Phosphorylase Kinase, domain 1"/>
    <property type="match status" value="1"/>
</dbReference>
<keyword evidence="12" id="KW-0067">ATP-binding</keyword>
<evidence type="ECO:0000256" key="9">
    <source>
        <dbReference type="ARBA" id="ARBA00022777"/>
    </source>
</evidence>
<comment type="subcellular location">
    <subcellularLocation>
        <location evidence="1">Endoplasmic reticulum membrane</location>
        <topology evidence="1">Single-pass type I membrane protein</topology>
    </subcellularLocation>
</comment>